<feature type="transmembrane region" description="Helical" evidence="1">
    <location>
        <begin position="6"/>
        <end position="28"/>
    </location>
</feature>
<evidence type="ECO:0000313" key="2">
    <source>
        <dbReference type="EMBL" id="EHQ25391.1"/>
    </source>
</evidence>
<proteinExistence type="predicted"/>
<organism evidence="2 3">
    <name type="scientific">Mucilaginibacter paludis DSM 18603</name>
    <dbReference type="NCBI Taxonomy" id="714943"/>
    <lineage>
        <taxon>Bacteria</taxon>
        <taxon>Pseudomonadati</taxon>
        <taxon>Bacteroidota</taxon>
        <taxon>Sphingobacteriia</taxon>
        <taxon>Sphingobacteriales</taxon>
        <taxon>Sphingobacteriaceae</taxon>
        <taxon>Mucilaginibacter</taxon>
    </lineage>
</organism>
<keyword evidence="1" id="KW-0812">Transmembrane</keyword>
<dbReference type="OrthoDB" id="1493032at2"/>
<keyword evidence="1" id="KW-0472">Membrane</keyword>
<evidence type="ECO:0000313" key="3">
    <source>
        <dbReference type="Proteomes" id="UP000002774"/>
    </source>
</evidence>
<reference evidence="2" key="1">
    <citation type="submission" date="2011-09" db="EMBL/GenBank/DDBJ databases">
        <title>The permanent draft genome of Mucilaginibacter paludis DSM 18603.</title>
        <authorList>
            <consortium name="US DOE Joint Genome Institute (JGI-PGF)"/>
            <person name="Lucas S."/>
            <person name="Han J."/>
            <person name="Lapidus A."/>
            <person name="Bruce D."/>
            <person name="Goodwin L."/>
            <person name="Pitluck S."/>
            <person name="Peters L."/>
            <person name="Kyrpides N."/>
            <person name="Mavromatis K."/>
            <person name="Ivanova N."/>
            <person name="Mikhailova N."/>
            <person name="Held B."/>
            <person name="Detter J.C."/>
            <person name="Tapia R."/>
            <person name="Han C."/>
            <person name="Land M."/>
            <person name="Hauser L."/>
            <person name="Markowitz V."/>
            <person name="Cheng J.-F."/>
            <person name="Hugenholtz P."/>
            <person name="Woyke T."/>
            <person name="Wu D."/>
            <person name="Tindall B."/>
            <person name="Brambilla E."/>
            <person name="Klenk H.-P."/>
            <person name="Eisen J.A."/>
        </authorList>
    </citation>
    <scope>NUCLEOTIDE SEQUENCE [LARGE SCALE GENOMIC DNA]</scope>
    <source>
        <strain evidence="2">DSM 18603</strain>
    </source>
</reference>
<keyword evidence="1" id="KW-1133">Transmembrane helix</keyword>
<dbReference type="EMBL" id="CM001403">
    <property type="protein sequence ID" value="EHQ25391.1"/>
    <property type="molecule type" value="Genomic_DNA"/>
</dbReference>
<dbReference type="HOGENOM" id="CLU_120969_0_0_10"/>
<dbReference type="STRING" id="714943.Mucpa_1227"/>
<name>H1YGK5_9SPHI</name>
<accession>H1YGK5</accession>
<protein>
    <submittedName>
        <fullName evidence="2">Uncharacterized protein</fullName>
    </submittedName>
</protein>
<keyword evidence="3" id="KW-1185">Reference proteome</keyword>
<dbReference type="eggNOG" id="ENOG502ZBUH">
    <property type="taxonomic scope" value="Bacteria"/>
</dbReference>
<dbReference type="Proteomes" id="UP000002774">
    <property type="component" value="Chromosome"/>
</dbReference>
<gene>
    <name evidence="2" type="ORF">Mucpa_1227</name>
</gene>
<dbReference type="InterPro" id="IPR057695">
    <property type="entry name" value="DUF7935"/>
</dbReference>
<sequence length="176" mass="20332">MNIYPYLLDILKYFIAGIGVVSATYYIIKPHIERSEKVQLLEFKRTLNAQTLPLRLQAYERLVLFIERVNPSSMLIRLNGSDYSAGELHSIVVNEIRNEYQHNVTQQIYVSPRAWGVMRRVKDDTMSIVTNAIKGLPEEASGMDLSRTVLMHLSKLEDNPYDIALAMIRRDLEDLF</sequence>
<dbReference type="AlphaFoldDB" id="H1YGK5"/>
<evidence type="ECO:0000256" key="1">
    <source>
        <dbReference type="SAM" id="Phobius"/>
    </source>
</evidence>
<dbReference type="RefSeq" id="WP_008505112.1">
    <property type="nucleotide sequence ID" value="NZ_CM001403.1"/>
</dbReference>
<dbReference type="Pfam" id="PF25589">
    <property type="entry name" value="DUF7935"/>
    <property type="match status" value="1"/>
</dbReference>